<dbReference type="RefSeq" id="WP_201676378.1">
    <property type="nucleotide sequence ID" value="NZ_JAEQNE010000006.1"/>
</dbReference>
<feature type="compositionally biased region" description="Basic and acidic residues" evidence="1">
    <location>
        <begin position="135"/>
        <end position="144"/>
    </location>
</feature>
<accession>A0A936Z4X9</accession>
<feature type="region of interest" description="Disordered" evidence="1">
    <location>
        <begin position="135"/>
        <end position="217"/>
    </location>
</feature>
<feature type="compositionally biased region" description="Basic and acidic residues" evidence="1">
    <location>
        <begin position="186"/>
        <end position="198"/>
    </location>
</feature>
<reference evidence="2 3" key="1">
    <citation type="journal article" date="2017" name="Int. J. Syst. Evol. Microbiol.">
        <title>Ramlibacter monticola sp. nov., isolated from forest soil.</title>
        <authorList>
            <person name="Chaudhary D.K."/>
            <person name="Kim J."/>
        </authorList>
    </citation>
    <scope>NUCLEOTIDE SEQUENCE [LARGE SCALE GENOMIC DNA]</scope>
    <source>
        <strain evidence="2 3">KACC 19175</strain>
    </source>
</reference>
<dbReference type="Proteomes" id="UP000599109">
    <property type="component" value="Unassembled WGS sequence"/>
</dbReference>
<name>A0A936Z4X9_9BURK</name>
<protein>
    <recommendedName>
        <fullName evidence="4">General stress protein 17M-like domain-containing protein</fullName>
    </recommendedName>
</protein>
<evidence type="ECO:0008006" key="4">
    <source>
        <dbReference type="Google" id="ProtNLM"/>
    </source>
</evidence>
<comment type="caution">
    <text evidence="2">The sequence shown here is derived from an EMBL/GenBank/DDBJ whole genome shotgun (WGS) entry which is preliminary data.</text>
</comment>
<keyword evidence="3" id="KW-1185">Reference proteome</keyword>
<gene>
    <name evidence="2" type="ORF">JJ685_21425</name>
</gene>
<evidence type="ECO:0000313" key="3">
    <source>
        <dbReference type="Proteomes" id="UP000599109"/>
    </source>
</evidence>
<dbReference type="EMBL" id="JAEQNE010000006">
    <property type="protein sequence ID" value="MBL0393712.1"/>
    <property type="molecule type" value="Genomic_DNA"/>
</dbReference>
<evidence type="ECO:0000256" key="1">
    <source>
        <dbReference type="SAM" id="MobiDB-lite"/>
    </source>
</evidence>
<organism evidence="2 3">
    <name type="scientific">Ramlibacter monticola</name>
    <dbReference type="NCBI Taxonomy" id="1926872"/>
    <lineage>
        <taxon>Bacteria</taxon>
        <taxon>Pseudomonadati</taxon>
        <taxon>Pseudomonadota</taxon>
        <taxon>Betaproteobacteria</taxon>
        <taxon>Burkholderiales</taxon>
        <taxon>Comamonadaceae</taxon>
        <taxon>Ramlibacter</taxon>
    </lineage>
</organism>
<feature type="compositionally biased region" description="Basic and acidic residues" evidence="1">
    <location>
        <begin position="169"/>
        <end position="178"/>
    </location>
</feature>
<evidence type="ECO:0000313" key="2">
    <source>
        <dbReference type="EMBL" id="MBL0393712.1"/>
    </source>
</evidence>
<proteinExistence type="predicted"/>
<dbReference type="AlphaFoldDB" id="A0A936Z4X9"/>
<sequence length="217" mass="24082">MHTAICTFEDRAAAEQAAERLVQAGFDRREVHVEHRHADGTPMAEPDAGAQRRDHDVVGKFSFFERLFGAGRHAPHADTYSRAVEEGLYVVLVEGRDEEEAQRAQDVLHGLNPSDFSLVHRAGERPLRDVVAEHRGGSPEERFGTARSDMGASSDTDARREGQFFPPERTAEPTEERAIASQGWGEQRELKVVDEDKPIASPDIAAAHEGTPRDKPR</sequence>